<comment type="caution">
    <text evidence="1">The sequence shown here is derived from an EMBL/GenBank/DDBJ whole genome shotgun (WGS) entry which is preliminary data.</text>
</comment>
<evidence type="ECO:0000313" key="2">
    <source>
        <dbReference type="Proteomes" id="UP000218944"/>
    </source>
</evidence>
<gene>
    <name evidence="1" type="ORF">CK936_28545</name>
</gene>
<evidence type="ECO:0000313" key="1">
    <source>
        <dbReference type="EMBL" id="PAU45609.1"/>
    </source>
</evidence>
<dbReference type="Proteomes" id="UP000218944">
    <property type="component" value="Unassembled WGS sequence"/>
</dbReference>
<accession>A0A2A2D2I1</accession>
<name>A0A2A2D2I1_9ACTN</name>
<dbReference type="AlphaFoldDB" id="A0A2A2D2I1"/>
<keyword evidence="2" id="KW-1185">Reference proteome</keyword>
<protein>
    <submittedName>
        <fullName evidence="1">Uncharacterized protein</fullName>
    </submittedName>
</protein>
<reference evidence="1 2" key="1">
    <citation type="submission" date="2017-08" db="EMBL/GenBank/DDBJ databases">
        <title>Genome sequence of Streptomyces albireticuli NRRL B-1670.</title>
        <authorList>
            <person name="Graham D.E."/>
            <person name="Mahan K.M."/>
            <person name="Klingeman D.M."/>
            <person name="Hettich R.L."/>
            <person name="Parry R.J."/>
            <person name="Spain J.C."/>
        </authorList>
    </citation>
    <scope>NUCLEOTIDE SEQUENCE [LARGE SCALE GENOMIC DNA]</scope>
    <source>
        <strain evidence="1 2">NRRL B-1670</strain>
    </source>
</reference>
<sequence length="158" mass="17174">MVETSIQLSTSAVATAAGLSESWAWKARDQGVLHAPHFEDAVVALRVYAFVSQIVWPGNRRPRSARQDLELWQSSAVEAARDAVSDPNTTSETALWVLEDSVHLVTSPGQRAAFDLDHLNGRVAFRIPVGLWVAELPEAIAALGARRRRTSPTPKPAA</sequence>
<dbReference type="EMBL" id="NSJV01000554">
    <property type="protein sequence ID" value="PAU45609.1"/>
    <property type="molecule type" value="Genomic_DNA"/>
</dbReference>
<proteinExistence type="predicted"/>
<dbReference type="RefSeq" id="WP_095583831.1">
    <property type="nucleotide sequence ID" value="NZ_JAJQQQ010000037.1"/>
</dbReference>
<organism evidence="1 2">
    <name type="scientific">Streptomyces albireticuli</name>
    <dbReference type="NCBI Taxonomy" id="1940"/>
    <lineage>
        <taxon>Bacteria</taxon>
        <taxon>Bacillati</taxon>
        <taxon>Actinomycetota</taxon>
        <taxon>Actinomycetes</taxon>
        <taxon>Kitasatosporales</taxon>
        <taxon>Streptomycetaceae</taxon>
        <taxon>Streptomyces</taxon>
    </lineage>
</organism>